<dbReference type="RefSeq" id="WP_002694187.1">
    <property type="nucleotide sequence ID" value="NZ_AAWS01000004.1"/>
</dbReference>
<dbReference type="Proteomes" id="UP000004095">
    <property type="component" value="Unassembled WGS sequence"/>
</dbReference>
<keyword evidence="2" id="KW-1185">Reference proteome</keyword>
<name>A1ZET9_MICM2</name>
<accession>A1ZET9</accession>
<comment type="caution">
    <text evidence="1">The sequence shown here is derived from an EMBL/GenBank/DDBJ whole genome shotgun (WGS) entry which is preliminary data.</text>
</comment>
<protein>
    <submittedName>
        <fullName evidence="1">Uncharacterized protein</fullName>
    </submittedName>
</protein>
<evidence type="ECO:0000313" key="1">
    <source>
        <dbReference type="EMBL" id="EAY31041.1"/>
    </source>
</evidence>
<organism evidence="1 2">
    <name type="scientific">Microscilla marina ATCC 23134</name>
    <dbReference type="NCBI Taxonomy" id="313606"/>
    <lineage>
        <taxon>Bacteria</taxon>
        <taxon>Pseudomonadati</taxon>
        <taxon>Bacteroidota</taxon>
        <taxon>Cytophagia</taxon>
        <taxon>Cytophagales</taxon>
        <taxon>Microscillaceae</taxon>
        <taxon>Microscilla</taxon>
    </lineage>
</organism>
<dbReference type="AlphaFoldDB" id="A1ZET9"/>
<sequence length="61" mass="7348">MSQPTEGDEFYQHCFHCNQKSTQHWLYSEMEEVEFEGDTIEIIYSFYLCIKCGQLNKIEDM</sequence>
<gene>
    <name evidence="1" type="ORF">M23134_07448</name>
</gene>
<dbReference type="EMBL" id="AAWS01000004">
    <property type="protein sequence ID" value="EAY31041.1"/>
    <property type="molecule type" value="Genomic_DNA"/>
</dbReference>
<evidence type="ECO:0000313" key="2">
    <source>
        <dbReference type="Proteomes" id="UP000004095"/>
    </source>
</evidence>
<proteinExistence type="predicted"/>
<reference evidence="1 2" key="1">
    <citation type="submission" date="2007-01" db="EMBL/GenBank/DDBJ databases">
        <authorList>
            <person name="Haygood M."/>
            <person name="Podell S."/>
            <person name="Anderson C."/>
            <person name="Hopkinson B."/>
            <person name="Roe K."/>
            <person name="Barbeau K."/>
            <person name="Gaasterland T."/>
            <person name="Ferriera S."/>
            <person name="Johnson J."/>
            <person name="Kravitz S."/>
            <person name="Beeson K."/>
            <person name="Sutton G."/>
            <person name="Rogers Y.-H."/>
            <person name="Friedman R."/>
            <person name="Frazier M."/>
            <person name="Venter J.C."/>
        </authorList>
    </citation>
    <scope>NUCLEOTIDE SEQUENCE [LARGE SCALE GENOMIC DNA]</scope>
    <source>
        <strain evidence="1 2">ATCC 23134</strain>
    </source>
</reference>